<evidence type="ECO:0000313" key="2">
    <source>
        <dbReference type="Proteomes" id="UP000179467"/>
    </source>
</evidence>
<gene>
    <name evidence="1" type="ORF">BHE75_00654</name>
</gene>
<accession>A0A1S1HDW1</accession>
<proteinExistence type="predicted"/>
<keyword evidence="2" id="KW-1185">Reference proteome</keyword>
<dbReference type="Pfam" id="PF13318">
    <property type="entry name" value="AtzG-like"/>
    <property type="match status" value="1"/>
</dbReference>
<sequence>MLRENHPEYVLATARLLDLTIPPECMTGVLANLALLLSHATIVAKGDDALLDPAEVLQP</sequence>
<dbReference type="Proteomes" id="UP000179467">
    <property type="component" value="Unassembled WGS sequence"/>
</dbReference>
<reference evidence="1 2" key="1">
    <citation type="submission" date="2016-09" db="EMBL/GenBank/DDBJ databases">
        <title>Metabolic pathway, cell adaptation mechanisms and a novel monoxygenase revealed through proteogenomic-transcription analysis of a Sphingomonas haloaromaticamans strain degrading the fungicide ortho-phenylphenol.</title>
        <authorList>
            <person name="Perruchon C."/>
            <person name="Papadopoulou E.S."/>
            <person name="Rousidou C."/>
            <person name="Vasileiadis S."/>
            <person name="Tanou G."/>
            <person name="Amoutzias G."/>
            <person name="Molassiotis A."/>
            <person name="Karpouzas D.G."/>
        </authorList>
    </citation>
    <scope>NUCLEOTIDE SEQUENCE [LARGE SCALE GENOMIC DNA]</scope>
    <source>
        <strain evidence="1 2">P3</strain>
    </source>
</reference>
<organism evidence="1 2">
    <name type="scientific">Edaphosphingomonas haloaromaticamans</name>
    <dbReference type="NCBI Taxonomy" id="653954"/>
    <lineage>
        <taxon>Bacteria</taxon>
        <taxon>Pseudomonadati</taxon>
        <taxon>Pseudomonadota</taxon>
        <taxon>Alphaproteobacteria</taxon>
        <taxon>Sphingomonadales</taxon>
        <taxon>Rhizorhabdaceae</taxon>
        <taxon>Edaphosphingomonas</taxon>
    </lineage>
</organism>
<dbReference type="RefSeq" id="WP_070932373.1">
    <property type="nucleotide sequence ID" value="NZ_MIPT01000001.1"/>
</dbReference>
<dbReference type="OrthoDB" id="7596967at2"/>
<dbReference type="EMBL" id="MIPT01000001">
    <property type="protein sequence ID" value="OHT18680.1"/>
    <property type="molecule type" value="Genomic_DNA"/>
</dbReference>
<protein>
    <submittedName>
        <fullName evidence="1">Uncharacterized protein</fullName>
    </submittedName>
</protein>
<comment type="caution">
    <text evidence="1">The sequence shown here is derived from an EMBL/GenBank/DDBJ whole genome shotgun (WGS) entry which is preliminary data.</text>
</comment>
<dbReference type="InterPro" id="IPR025148">
    <property type="entry name" value="AtzG-like"/>
</dbReference>
<evidence type="ECO:0000313" key="1">
    <source>
        <dbReference type="EMBL" id="OHT18680.1"/>
    </source>
</evidence>
<dbReference type="AlphaFoldDB" id="A0A1S1HDW1"/>
<name>A0A1S1HDW1_9SPHN</name>